<evidence type="ECO:0000256" key="10">
    <source>
        <dbReference type="ARBA" id="ARBA00023136"/>
    </source>
</evidence>
<feature type="transmembrane region" description="Helical" evidence="12">
    <location>
        <begin position="146"/>
        <end position="169"/>
    </location>
</feature>
<dbReference type="GO" id="GO:0042802">
    <property type="term" value="F:identical protein binding"/>
    <property type="evidence" value="ECO:0007669"/>
    <property type="project" value="InterPro"/>
</dbReference>
<evidence type="ECO:0000256" key="9">
    <source>
        <dbReference type="ARBA" id="ARBA00023065"/>
    </source>
</evidence>
<keyword evidence="8 12" id="KW-1133">Transmembrane helix</keyword>
<evidence type="ECO:0000256" key="6">
    <source>
        <dbReference type="ARBA" id="ARBA00022826"/>
    </source>
</evidence>
<dbReference type="GO" id="GO:0012505">
    <property type="term" value="C:endomembrane system"/>
    <property type="evidence" value="ECO:0007669"/>
    <property type="project" value="UniProtKB-SubCell"/>
</dbReference>
<name>A0A0C2GMU4_9BILA</name>
<gene>
    <name evidence="13" type="ORF">ANCDUO_07085</name>
</gene>
<comment type="similarity">
    <text evidence="2">Belongs to the TMEM38 family.</text>
</comment>
<dbReference type="GO" id="GO:0016020">
    <property type="term" value="C:membrane"/>
    <property type="evidence" value="ECO:0007669"/>
    <property type="project" value="InterPro"/>
</dbReference>
<evidence type="ECO:0000256" key="2">
    <source>
        <dbReference type="ARBA" id="ARBA00005766"/>
    </source>
</evidence>
<evidence type="ECO:0000256" key="5">
    <source>
        <dbReference type="ARBA" id="ARBA00022692"/>
    </source>
</evidence>
<keyword evidence="6" id="KW-0631">Potassium channel</keyword>
<accession>A0A0C2GMU4</accession>
<proteinExistence type="inferred from homology"/>
<keyword evidence="9" id="KW-0406">Ion transport</keyword>
<dbReference type="AlphaFoldDB" id="A0A0C2GMU4"/>
<evidence type="ECO:0000256" key="4">
    <source>
        <dbReference type="ARBA" id="ARBA00022538"/>
    </source>
</evidence>
<keyword evidence="4" id="KW-0633">Potassium transport</keyword>
<evidence type="ECO:0000256" key="11">
    <source>
        <dbReference type="ARBA" id="ARBA00023303"/>
    </source>
</evidence>
<reference evidence="13 14" key="1">
    <citation type="submission" date="2013-12" db="EMBL/GenBank/DDBJ databases">
        <title>Draft genome of the parsitic nematode Ancylostoma duodenale.</title>
        <authorList>
            <person name="Mitreva M."/>
        </authorList>
    </citation>
    <scope>NUCLEOTIDE SEQUENCE [LARGE SCALE GENOMIC DNA]</scope>
    <source>
        <strain evidence="13 14">Zhejiang</strain>
    </source>
</reference>
<keyword evidence="10 12" id="KW-0472">Membrane</keyword>
<keyword evidence="3" id="KW-0813">Transport</keyword>
<evidence type="ECO:0000256" key="8">
    <source>
        <dbReference type="ARBA" id="ARBA00022989"/>
    </source>
</evidence>
<comment type="subcellular location">
    <subcellularLocation>
        <location evidence="1">Endomembrane system</location>
        <topology evidence="1">Multi-pass membrane protein</topology>
    </subcellularLocation>
</comment>
<evidence type="ECO:0000313" key="14">
    <source>
        <dbReference type="Proteomes" id="UP000054047"/>
    </source>
</evidence>
<keyword evidence="11" id="KW-0407">Ion channel</keyword>
<sequence length="323" mass="36147">MGMWPMDWEMDHDSLISAGSALQKLRMYPYFDVAHYLLMCESVRADLGSSSLPFSRRHPFSCWLSSMLMCFAGGLLACFMLGEPVITPFRRHDDILLVSDSHSCPSHIESHFKSNLIAYLESDGFLYVSSISTAVNDVVVVARKQLFAFSVGVSLQASLVWYGVFYSPFDIVHKLISLKLVKVVVSIAKEVQRTHKISHGVAYAAKLYPESYMVQVLVGVAKGAGSGVVKIVEQLVRGTWIPSQHEMLRPSFTTKACVVAALVFTLERNSMYVTAPHDLVYLRTLLLCRAVDATREEANAGKKKIEDDLVDDKKWKKNDKKSK</sequence>
<feature type="transmembrane region" description="Helical" evidence="12">
    <location>
        <begin position="60"/>
        <end position="82"/>
    </location>
</feature>
<dbReference type="PANTHER" id="PTHR12454">
    <property type="entry name" value="TRIMERIC INTRACELLULAR CATION CHANNEL"/>
    <property type="match status" value="1"/>
</dbReference>
<organism evidence="13 14">
    <name type="scientific">Ancylostoma duodenale</name>
    <dbReference type="NCBI Taxonomy" id="51022"/>
    <lineage>
        <taxon>Eukaryota</taxon>
        <taxon>Metazoa</taxon>
        <taxon>Ecdysozoa</taxon>
        <taxon>Nematoda</taxon>
        <taxon>Chromadorea</taxon>
        <taxon>Rhabditida</taxon>
        <taxon>Rhabditina</taxon>
        <taxon>Rhabditomorpha</taxon>
        <taxon>Strongyloidea</taxon>
        <taxon>Ancylostomatidae</taxon>
        <taxon>Ancylostomatinae</taxon>
        <taxon>Ancylostoma</taxon>
    </lineage>
</organism>
<keyword evidence="7" id="KW-0630">Potassium</keyword>
<evidence type="ECO:0000256" key="7">
    <source>
        <dbReference type="ARBA" id="ARBA00022958"/>
    </source>
</evidence>
<dbReference type="Pfam" id="PF05197">
    <property type="entry name" value="TRIC"/>
    <property type="match status" value="2"/>
</dbReference>
<dbReference type="Proteomes" id="UP000054047">
    <property type="component" value="Unassembled WGS sequence"/>
</dbReference>
<keyword evidence="5 12" id="KW-0812">Transmembrane</keyword>
<evidence type="ECO:0000256" key="1">
    <source>
        <dbReference type="ARBA" id="ARBA00004127"/>
    </source>
</evidence>
<dbReference type="PANTHER" id="PTHR12454:SF18">
    <property type="entry name" value="TRIMERIC INTRACELLULAR CATION CHANNEL TYPE 1B.2"/>
    <property type="match status" value="1"/>
</dbReference>
<protein>
    <submittedName>
        <fullName evidence="13">Uncharacterized protein</fullName>
    </submittedName>
</protein>
<dbReference type="OrthoDB" id="195817at2759"/>
<dbReference type="InterPro" id="IPR007866">
    <property type="entry name" value="TRIC_channel"/>
</dbReference>
<evidence type="ECO:0000256" key="12">
    <source>
        <dbReference type="SAM" id="Phobius"/>
    </source>
</evidence>
<evidence type="ECO:0000256" key="3">
    <source>
        <dbReference type="ARBA" id="ARBA00022448"/>
    </source>
</evidence>
<keyword evidence="14" id="KW-1185">Reference proteome</keyword>
<dbReference type="EMBL" id="KN729179">
    <property type="protein sequence ID" value="KIH62630.1"/>
    <property type="molecule type" value="Genomic_DNA"/>
</dbReference>
<dbReference type="GO" id="GO:0005267">
    <property type="term" value="F:potassium channel activity"/>
    <property type="evidence" value="ECO:0007669"/>
    <property type="project" value="UniProtKB-KW"/>
</dbReference>
<evidence type="ECO:0000313" key="13">
    <source>
        <dbReference type="EMBL" id="KIH62630.1"/>
    </source>
</evidence>